<dbReference type="PANTHER" id="PTHR43395:SF10">
    <property type="entry name" value="CHEMOTAXIS PROTEIN CHEA"/>
    <property type="match status" value="1"/>
</dbReference>
<evidence type="ECO:0000256" key="4">
    <source>
        <dbReference type="ARBA" id="ARBA00023012"/>
    </source>
</evidence>
<dbReference type="InterPro" id="IPR005467">
    <property type="entry name" value="His_kinase_dom"/>
</dbReference>
<keyword evidence="3" id="KW-0808">Transferase</keyword>
<evidence type="ECO:0000313" key="8">
    <source>
        <dbReference type="Proteomes" id="UP000614200"/>
    </source>
</evidence>
<dbReference type="EC" id="2.7.13.3" evidence="2"/>
<dbReference type="SUPFAM" id="SSF55874">
    <property type="entry name" value="ATPase domain of HSP90 chaperone/DNA topoisomerase II/histidine kinase"/>
    <property type="match status" value="1"/>
</dbReference>
<organism evidence="7 8">
    <name type="scientific">Fusibacter ferrireducens</name>
    <dbReference type="NCBI Taxonomy" id="2785058"/>
    <lineage>
        <taxon>Bacteria</taxon>
        <taxon>Bacillati</taxon>
        <taxon>Bacillota</taxon>
        <taxon>Clostridia</taxon>
        <taxon>Eubacteriales</taxon>
        <taxon>Eubacteriales Family XII. Incertae Sedis</taxon>
        <taxon>Fusibacter</taxon>
    </lineage>
</organism>
<dbReference type="InterPro" id="IPR004358">
    <property type="entry name" value="Sig_transdc_His_kin-like_C"/>
</dbReference>
<protein>
    <recommendedName>
        <fullName evidence="2">histidine kinase</fullName>
        <ecNumber evidence="2">2.7.13.3</ecNumber>
    </recommendedName>
</protein>
<dbReference type="SUPFAM" id="SSF47226">
    <property type="entry name" value="Histidine-containing phosphotransfer domain, HPT domain"/>
    <property type="match status" value="1"/>
</dbReference>
<evidence type="ECO:0000256" key="3">
    <source>
        <dbReference type="ARBA" id="ARBA00022777"/>
    </source>
</evidence>
<comment type="caution">
    <text evidence="7">The sequence shown here is derived from an EMBL/GenBank/DDBJ whole genome shotgun (WGS) entry which is preliminary data.</text>
</comment>
<dbReference type="Gene3D" id="3.30.565.10">
    <property type="entry name" value="Histidine kinase-like ATPase, C-terminal domain"/>
    <property type="match status" value="1"/>
</dbReference>
<comment type="catalytic activity">
    <reaction evidence="1">
        <text>ATP + protein L-histidine = ADP + protein N-phospho-L-histidine.</text>
        <dbReference type="EC" id="2.7.13.3"/>
    </reaction>
</comment>
<dbReference type="EMBL" id="JADKNH010000011">
    <property type="protein sequence ID" value="MBF4694834.1"/>
    <property type="molecule type" value="Genomic_DNA"/>
</dbReference>
<dbReference type="PROSITE" id="PS50109">
    <property type="entry name" value="HIS_KIN"/>
    <property type="match status" value="1"/>
</dbReference>
<evidence type="ECO:0000256" key="5">
    <source>
        <dbReference type="SAM" id="Coils"/>
    </source>
</evidence>
<evidence type="ECO:0000313" key="7">
    <source>
        <dbReference type="EMBL" id="MBF4694834.1"/>
    </source>
</evidence>
<keyword evidence="3" id="KW-0418">Kinase</keyword>
<dbReference type="InterPro" id="IPR036890">
    <property type="entry name" value="HATPase_C_sf"/>
</dbReference>
<dbReference type="Gene3D" id="3.10.580.10">
    <property type="entry name" value="CBS-domain"/>
    <property type="match status" value="1"/>
</dbReference>
<dbReference type="Proteomes" id="UP000614200">
    <property type="component" value="Unassembled WGS sequence"/>
</dbReference>
<dbReference type="RefSeq" id="WP_194703077.1">
    <property type="nucleotide sequence ID" value="NZ_JADKNH010000011.1"/>
</dbReference>
<dbReference type="PANTHER" id="PTHR43395">
    <property type="entry name" value="SENSOR HISTIDINE KINASE CHEA"/>
    <property type="match status" value="1"/>
</dbReference>
<keyword evidence="5" id="KW-0175">Coiled coil</keyword>
<evidence type="ECO:0000256" key="2">
    <source>
        <dbReference type="ARBA" id="ARBA00012438"/>
    </source>
</evidence>
<proteinExistence type="predicted"/>
<keyword evidence="8" id="KW-1185">Reference proteome</keyword>
<dbReference type="InterPro" id="IPR003594">
    <property type="entry name" value="HATPase_dom"/>
</dbReference>
<reference evidence="7 8" key="1">
    <citation type="submission" date="2020-11" db="EMBL/GenBank/DDBJ databases">
        <title>Fusibacter basophilias sp. nov.</title>
        <authorList>
            <person name="Qiu D."/>
        </authorList>
    </citation>
    <scope>NUCLEOTIDE SEQUENCE [LARGE SCALE GENOMIC DNA]</scope>
    <source>
        <strain evidence="7 8">Q10-2</strain>
    </source>
</reference>
<dbReference type="SMART" id="SM00387">
    <property type="entry name" value="HATPase_c"/>
    <property type="match status" value="1"/>
</dbReference>
<keyword evidence="4" id="KW-0902">Two-component regulatory system</keyword>
<dbReference type="PRINTS" id="PR00344">
    <property type="entry name" value="BCTRLSENSOR"/>
</dbReference>
<feature type="domain" description="Histidine kinase" evidence="6">
    <location>
        <begin position="508"/>
        <end position="646"/>
    </location>
</feature>
<dbReference type="InterPro" id="IPR051315">
    <property type="entry name" value="Bact_Chemotaxis_CheA"/>
</dbReference>
<evidence type="ECO:0000256" key="1">
    <source>
        <dbReference type="ARBA" id="ARBA00000085"/>
    </source>
</evidence>
<gene>
    <name evidence="7" type="ORF">ISU02_17165</name>
</gene>
<name>A0ABR9ZZ17_9FIRM</name>
<dbReference type="InterPro" id="IPR036641">
    <property type="entry name" value="HPT_dom_sf"/>
</dbReference>
<evidence type="ECO:0000259" key="6">
    <source>
        <dbReference type="PROSITE" id="PS50109"/>
    </source>
</evidence>
<accession>A0ABR9ZZ17</accession>
<dbReference type="InterPro" id="IPR046342">
    <property type="entry name" value="CBS_dom_sf"/>
</dbReference>
<sequence length="647" mass="73267">MSETILALVENAKVVLNTEKSSLIHTYFEANTACKGIVVQDDTGSPVGLVMRNHFYQKIGTQFGYSLYMNRSIELIMKTEIIKVDVTCDLASFGLKAMNRHENDVYDLVIAMSGDAFVGVISISNFLVAMSEIKQREIELLNNQKRILKEANEQEKQYRLEIEQKNQSIKNLLNNADQGFLSFGETLIISEEISSVSEIIFGRSIPGMHFGELMRHFLRDDMYHLLINSLESMFKQTKKARAKAFLKLLPDRFKTDHRIIQMDYKLIAFNEDKKLMVILTDITDKVTLEQKQQDEKNNMKLVLSAMNNKSEILEAIEAARRFFSKGYKEILATSNQILDCLSEIFRMVHTMKGDFALYAFHNTAVDLHVIEDRLATFLKDIGAVETDAIDHYLESIDFESMIGKDIAIIENFLGEGYCASEKKIAISSAQVELLIQDIEAHYEQYDRAVLIRKIRDLTNPTLNEIIMSYDEYTKILALKLDKTISAFDVKGDLIHINRNDYRGFIKSLIHIFRNIVDHGIELPDSRIENGKSEGGQITCDISECHRAIHLSISDDGKGINPEQIRSKAKEKNLYTAEACEAMTDQEMIQSVFKPDFSTQNKVSMLSGRGVGLYAVKSEVEALGGGITVDSVMGKGTTFKIELPLVKS</sequence>
<dbReference type="Gene3D" id="1.20.120.160">
    <property type="entry name" value="HPT domain"/>
    <property type="match status" value="1"/>
</dbReference>
<feature type="coiled-coil region" evidence="5">
    <location>
        <begin position="131"/>
        <end position="175"/>
    </location>
</feature>
<dbReference type="Pfam" id="PF02518">
    <property type="entry name" value="HATPase_c"/>
    <property type="match status" value="1"/>
</dbReference>